<dbReference type="SUPFAM" id="SSF50370">
    <property type="entry name" value="Ricin B-like lectins"/>
    <property type="match status" value="2"/>
</dbReference>
<accession>A0A8J1TXW1</accession>
<name>A0A8J1TXW1_OWEFU</name>
<dbReference type="AlphaFoldDB" id="A0A8J1TXW1"/>
<gene>
    <name evidence="1" type="ORF">OFUS_LOCUS21619</name>
</gene>
<keyword evidence="2" id="KW-1185">Reference proteome</keyword>
<dbReference type="Proteomes" id="UP000749559">
    <property type="component" value="Unassembled WGS sequence"/>
</dbReference>
<dbReference type="InterPro" id="IPR000772">
    <property type="entry name" value="Ricin_B_lectin"/>
</dbReference>
<dbReference type="Pfam" id="PF00652">
    <property type="entry name" value="Ricin_B_lectin"/>
    <property type="match status" value="2"/>
</dbReference>
<evidence type="ECO:0000313" key="1">
    <source>
        <dbReference type="EMBL" id="CAH1797311.1"/>
    </source>
</evidence>
<comment type="caution">
    <text evidence="1">The sequence shown here is derived from an EMBL/GenBank/DDBJ whole genome shotgun (WGS) entry which is preliminary data.</text>
</comment>
<dbReference type="Gene3D" id="2.80.10.50">
    <property type="match status" value="2"/>
</dbReference>
<reference evidence="1" key="1">
    <citation type="submission" date="2022-03" db="EMBL/GenBank/DDBJ databases">
        <authorList>
            <person name="Martin C."/>
        </authorList>
    </citation>
    <scope>NUCLEOTIDE SEQUENCE</scope>
</reference>
<dbReference type="SMART" id="SM00458">
    <property type="entry name" value="RICIN"/>
    <property type="match status" value="2"/>
</dbReference>
<dbReference type="OrthoDB" id="6283743at2759"/>
<protein>
    <submittedName>
        <fullName evidence="1">Uncharacterized protein</fullName>
    </submittedName>
</protein>
<dbReference type="EMBL" id="CAIIXF020000010">
    <property type="protein sequence ID" value="CAH1797311.1"/>
    <property type="molecule type" value="Genomic_DNA"/>
</dbReference>
<dbReference type="InterPro" id="IPR035992">
    <property type="entry name" value="Ricin_B-like_lectins"/>
</dbReference>
<evidence type="ECO:0000313" key="2">
    <source>
        <dbReference type="Proteomes" id="UP000749559"/>
    </source>
</evidence>
<sequence>MAKYFKIQSRLNGMCLDVPGGSQDPGTRVCLWSENDGDNQLWYEDKFRHTIRSKCNGFALDFDGERLTVNPSDSDNPLQGWCIDGDKIVTFIDPGRCIDVADCCTDEGAQLTIWDFNGGDNQLFDFPSNGDDWFFIKSRLSGLVLDIDGGNTDPGAKVIQWDQKDNPGSRDNQLWRYDWETNCIRTKMNDFCLDIDGDDIILNPFDGSPSQIWVPSDDRITNLETGKDLDLADCCRDAGGKICCWDYNGGDNQKWDFEFVDE</sequence>
<proteinExistence type="predicted"/>
<dbReference type="CDD" id="cd23449">
    <property type="entry name" value="beta-trefoil_Ricin_EW29-like"/>
    <property type="match status" value="2"/>
</dbReference>
<dbReference type="PROSITE" id="PS50231">
    <property type="entry name" value="RICIN_B_LECTIN"/>
    <property type="match status" value="2"/>
</dbReference>
<organism evidence="1 2">
    <name type="scientific">Owenia fusiformis</name>
    <name type="common">Polychaete worm</name>
    <dbReference type="NCBI Taxonomy" id="6347"/>
    <lineage>
        <taxon>Eukaryota</taxon>
        <taxon>Metazoa</taxon>
        <taxon>Spiralia</taxon>
        <taxon>Lophotrochozoa</taxon>
        <taxon>Annelida</taxon>
        <taxon>Polychaeta</taxon>
        <taxon>Sedentaria</taxon>
        <taxon>Canalipalpata</taxon>
        <taxon>Sabellida</taxon>
        <taxon>Oweniida</taxon>
        <taxon>Oweniidae</taxon>
        <taxon>Owenia</taxon>
    </lineage>
</organism>